<accession>A0ABP9DL70</accession>
<evidence type="ECO:0000313" key="1">
    <source>
        <dbReference type="EMBL" id="GAA4850945.1"/>
    </source>
</evidence>
<dbReference type="RefSeq" id="WP_345375011.1">
    <property type="nucleotide sequence ID" value="NZ_BAABJX010000065.1"/>
</dbReference>
<gene>
    <name evidence="1" type="ORF">GCM10023331_39550</name>
</gene>
<proteinExistence type="predicted"/>
<dbReference type="Proteomes" id="UP001500298">
    <property type="component" value="Unassembled WGS sequence"/>
</dbReference>
<comment type="caution">
    <text evidence="1">The sequence shown here is derived from an EMBL/GenBank/DDBJ whole genome shotgun (WGS) entry which is preliminary data.</text>
</comment>
<organism evidence="1 2">
    <name type="scientific">Algivirga pacifica</name>
    <dbReference type="NCBI Taxonomy" id="1162670"/>
    <lineage>
        <taxon>Bacteria</taxon>
        <taxon>Pseudomonadati</taxon>
        <taxon>Bacteroidota</taxon>
        <taxon>Cytophagia</taxon>
        <taxon>Cytophagales</taxon>
        <taxon>Flammeovirgaceae</taxon>
        <taxon>Algivirga</taxon>
    </lineage>
</organism>
<sequence>MQLGMYYVMREVEGSLGPVTVGQEKGLEVEELSPVEIVVALPSHGFPYQFPFVLL</sequence>
<reference evidence="2" key="1">
    <citation type="journal article" date="2019" name="Int. J. Syst. Evol. Microbiol.">
        <title>The Global Catalogue of Microorganisms (GCM) 10K type strain sequencing project: providing services to taxonomists for standard genome sequencing and annotation.</title>
        <authorList>
            <consortium name="The Broad Institute Genomics Platform"/>
            <consortium name="The Broad Institute Genome Sequencing Center for Infectious Disease"/>
            <person name="Wu L."/>
            <person name="Ma J."/>
        </authorList>
    </citation>
    <scope>NUCLEOTIDE SEQUENCE [LARGE SCALE GENOMIC DNA]</scope>
    <source>
        <strain evidence="2">JCM 18326</strain>
    </source>
</reference>
<evidence type="ECO:0000313" key="2">
    <source>
        <dbReference type="Proteomes" id="UP001500298"/>
    </source>
</evidence>
<dbReference type="EMBL" id="BAABJX010000065">
    <property type="protein sequence ID" value="GAA4850945.1"/>
    <property type="molecule type" value="Genomic_DNA"/>
</dbReference>
<protein>
    <submittedName>
        <fullName evidence="1">Uncharacterized protein</fullName>
    </submittedName>
</protein>
<name>A0ABP9DL70_9BACT</name>
<keyword evidence="2" id="KW-1185">Reference proteome</keyword>